<proteinExistence type="predicted"/>
<dbReference type="RefSeq" id="WP_067755339.1">
    <property type="nucleotide sequence ID" value="NZ_CP015772.1"/>
</dbReference>
<evidence type="ECO:0000313" key="2">
    <source>
        <dbReference type="Proteomes" id="UP000077667"/>
    </source>
</evidence>
<dbReference type="AlphaFoldDB" id="A0A1A9I0X2"/>
<protein>
    <submittedName>
        <fullName evidence="1">Uncharacterized protein</fullName>
    </submittedName>
</protein>
<dbReference type="KEGG" id="nia:A8C56_10165"/>
<organism evidence="1 2">
    <name type="scientific">Niabella ginsenosidivorans</name>
    <dbReference type="NCBI Taxonomy" id="1176587"/>
    <lineage>
        <taxon>Bacteria</taxon>
        <taxon>Pseudomonadati</taxon>
        <taxon>Bacteroidota</taxon>
        <taxon>Chitinophagia</taxon>
        <taxon>Chitinophagales</taxon>
        <taxon>Chitinophagaceae</taxon>
        <taxon>Niabella</taxon>
    </lineage>
</organism>
<name>A0A1A9I0X2_9BACT</name>
<dbReference type="Proteomes" id="UP000077667">
    <property type="component" value="Chromosome"/>
</dbReference>
<reference evidence="1 2" key="1">
    <citation type="submission" date="2016-05" db="EMBL/GenBank/DDBJ databases">
        <title>Niabella ginsenosidivorans BS26 whole genome sequencing.</title>
        <authorList>
            <person name="Im W.T."/>
            <person name="Siddiqi M.Z."/>
        </authorList>
    </citation>
    <scope>NUCLEOTIDE SEQUENCE [LARGE SCALE GENOMIC DNA]</scope>
    <source>
        <strain evidence="1 2">BS26</strain>
    </source>
</reference>
<sequence>MTLNQFLLADEMAQVEAVWRAKLVKEKADQEFTYTLYQIDDFFVKVRARKKDMSLCNFECFEDEQSALTEQ</sequence>
<evidence type="ECO:0000313" key="1">
    <source>
        <dbReference type="EMBL" id="ANH81298.1"/>
    </source>
</evidence>
<gene>
    <name evidence="1" type="ORF">A8C56_10165</name>
</gene>
<keyword evidence="2" id="KW-1185">Reference proteome</keyword>
<accession>A0A1A9I0X2</accession>
<dbReference type="EMBL" id="CP015772">
    <property type="protein sequence ID" value="ANH81298.1"/>
    <property type="molecule type" value="Genomic_DNA"/>
</dbReference>
<dbReference type="OrthoDB" id="677535at2"/>